<evidence type="ECO:0000256" key="3">
    <source>
        <dbReference type="ARBA" id="ARBA00013208"/>
    </source>
</evidence>
<keyword evidence="4" id="KW-0378">Hydrolase</keyword>
<accession>A0A645GH28</accession>
<dbReference type="AlphaFoldDB" id="A0A645GH28"/>
<comment type="caution">
    <text evidence="6">The sequence shown here is derived from an EMBL/GenBank/DDBJ whole genome shotgun (WGS) entry which is preliminary data.</text>
</comment>
<dbReference type="GO" id="GO:0009003">
    <property type="term" value="F:signal peptidase activity"/>
    <property type="evidence" value="ECO:0007669"/>
    <property type="project" value="UniProtKB-EC"/>
</dbReference>
<dbReference type="GO" id="GO:0016020">
    <property type="term" value="C:membrane"/>
    <property type="evidence" value="ECO:0007669"/>
    <property type="project" value="InterPro"/>
</dbReference>
<dbReference type="Gene3D" id="2.10.109.10">
    <property type="entry name" value="Umud Fragment, subunit A"/>
    <property type="match status" value="1"/>
</dbReference>
<dbReference type="InterPro" id="IPR019533">
    <property type="entry name" value="Peptidase_S26"/>
</dbReference>
<feature type="domain" description="Peptidase S26" evidence="5">
    <location>
        <begin position="134"/>
        <end position="169"/>
    </location>
</feature>
<dbReference type="GO" id="GO:0004252">
    <property type="term" value="F:serine-type endopeptidase activity"/>
    <property type="evidence" value="ECO:0007669"/>
    <property type="project" value="InterPro"/>
</dbReference>
<protein>
    <recommendedName>
        <fullName evidence="3">signal peptidase I</fullName>
        <ecNumber evidence="3">3.4.21.89</ecNumber>
    </recommendedName>
</protein>
<dbReference type="GO" id="GO:0006465">
    <property type="term" value="P:signal peptide processing"/>
    <property type="evidence" value="ECO:0007669"/>
    <property type="project" value="InterPro"/>
</dbReference>
<evidence type="ECO:0000256" key="2">
    <source>
        <dbReference type="ARBA" id="ARBA00009370"/>
    </source>
</evidence>
<dbReference type="PANTHER" id="PTHR43390:SF1">
    <property type="entry name" value="CHLOROPLAST PROCESSING PEPTIDASE"/>
    <property type="match status" value="1"/>
</dbReference>
<dbReference type="InterPro" id="IPR036286">
    <property type="entry name" value="LexA/Signal_pep-like_sf"/>
</dbReference>
<dbReference type="EMBL" id="VSSQ01075699">
    <property type="protein sequence ID" value="MPN26238.1"/>
    <property type="molecule type" value="Genomic_DNA"/>
</dbReference>
<organism evidence="6">
    <name type="scientific">bioreactor metagenome</name>
    <dbReference type="NCBI Taxonomy" id="1076179"/>
    <lineage>
        <taxon>unclassified sequences</taxon>
        <taxon>metagenomes</taxon>
        <taxon>ecological metagenomes</taxon>
    </lineage>
</organism>
<dbReference type="InterPro" id="IPR000223">
    <property type="entry name" value="Pept_S26A_signal_pept_1"/>
</dbReference>
<evidence type="ECO:0000256" key="4">
    <source>
        <dbReference type="ARBA" id="ARBA00022801"/>
    </source>
</evidence>
<evidence type="ECO:0000259" key="5">
    <source>
        <dbReference type="Pfam" id="PF10502"/>
    </source>
</evidence>
<dbReference type="SUPFAM" id="SSF51306">
    <property type="entry name" value="LexA/Signal peptidase"/>
    <property type="match status" value="1"/>
</dbReference>
<dbReference type="Pfam" id="PF10502">
    <property type="entry name" value="Peptidase_S26"/>
    <property type="match status" value="1"/>
</dbReference>
<dbReference type="PROSITE" id="PS00761">
    <property type="entry name" value="SPASE_I_3"/>
    <property type="match status" value="1"/>
</dbReference>
<comment type="catalytic activity">
    <reaction evidence="1">
        <text>Cleavage of hydrophobic, N-terminal signal or leader sequences from secreted and periplasmic proteins.</text>
        <dbReference type="EC" id="3.4.21.89"/>
    </reaction>
</comment>
<proteinExistence type="inferred from homology"/>
<comment type="similarity">
    <text evidence="2">Belongs to the peptidase S26 family.</text>
</comment>
<reference evidence="6" key="1">
    <citation type="submission" date="2019-08" db="EMBL/GenBank/DDBJ databases">
        <authorList>
            <person name="Kucharzyk K."/>
            <person name="Murdoch R.W."/>
            <person name="Higgins S."/>
            <person name="Loffler F."/>
        </authorList>
    </citation>
    <scope>NUCLEOTIDE SEQUENCE</scope>
</reference>
<dbReference type="InterPro" id="IPR019758">
    <property type="entry name" value="Pept_S26A_signal_pept_1_CS"/>
</dbReference>
<name>A0A645GH28_9ZZZZ</name>
<evidence type="ECO:0000256" key="1">
    <source>
        <dbReference type="ARBA" id="ARBA00000677"/>
    </source>
</evidence>
<dbReference type="EC" id="3.4.21.89" evidence="3"/>
<dbReference type="CDD" id="cd06530">
    <property type="entry name" value="S26_SPase_I"/>
    <property type="match status" value="1"/>
</dbReference>
<sequence>MNPKIIEDMGLNNDELYYDATLPGYTNFPLNEDEVVKLKTMANIVDIRQNIDTYPPDLPDSPLTIFPFEGDFKWTRDNFGPLWIPKRGETVPLSVANLPLYSRIISSYEDNKLEVKDSVIYINGKIADSYTFKMDYYFMMGDNRHNSADSRYWGFVPESHIVGTPSVIWFSKDKYSSFPRNIRWKRIFKIV</sequence>
<gene>
    <name evidence="6" type="ORF">SDC9_173662</name>
</gene>
<dbReference type="PANTHER" id="PTHR43390">
    <property type="entry name" value="SIGNAL PEPTIDASE I"/>
    <property type="match status" value="1"/>
</dbReference>
<evidence type="ECO:0000313" key="6">
    <source>
        <dbReference type="EMBL" id="MPN26238.1"/>
    </source>
</evidence>